<organism evidence="1 2">
    <name type="scientific">Chryseobacterium cheonjiense</name>
    <dbReference type="NCBI Taxonomy" id="2728845"/>
    <lineage>
        <taxon>Bacteria</taxon>
        <taxon>Pseudomonadati</taxon>
        <taxon>Bacteroidota</taxon>
        <taxon>Flavobacteriia</taxon>
        <taxon>Flavobacteriales</taxon>
        <taxon>Weeksellaceae</taxon>
        <taxon>Chryseobacterium group</taxon>
        <taxon>Chryseobacterium</taxon>
    </lineage>
</organism>
<evidence type="ECO:0008006" key="3">
    <source>
        <dbReference type="Google" id="ProtNLM"/>
    </source>
</evidence>
<dbReference type="EMBL" id="JABBGF010000003">
    <property type="protein sequence ID" value="NML58642.1"/>
    <property type="molecule type" value="Genomic_DNA"/>
</dbReference>
<protein>
    <recommendedName>
        <fullName evidence="3">Lipoprotein</fullName>
    </recommendedName>
</protein>
<reference evidence="1 2" key="1">
    <citation type="submission" date="2020-04" db="EMBL/GenBank/DDBJ databases">
        <title>Chryseobacterium sp. RJ-7-14 sp. nov., isolated from Jeju soil.</title>
        <authorList>
            <person name="Dahal R.H."/>
            <person name="Chaudhary D.K."/>
        </authorList>
    </citation>
    <scope>NUCLEOTIDE SEQUENCE [LARGE SCALE GENOMIC DNA]</scope>
    <source>
        <strain evidence="1 2">RJ-7-14</strain>
    </source>
</reference>
<proteinExistence type="predicted"/>
<dbReference type="RefSeq" id="WP_169232001.1">
    <property type="nucleotide sequence ID" value="NZ_JABBGF010000003.1"/>
</dbReference>
<evidence type="ECO:0000313" key="2">
    <source>
        <dbReference type="Proteomes" id="UP000552615"/>
    </source>
</evidence>
<gene>
    <name evidence="1" type="ORF">HHL20_14935</name>
</gene>
<name>A0A7Y0A8G5_9FLAO</name>
<evidence type="ECO:0000313" key="1">
    <source>
        <dbReference type="EMBL" id="NML58642.1"/>
    </source>
</evidence>
<keyword evidence="2" id="KW-1185">Reference proteome</keyword>
<accession>A0A7Y0A8G5</accession>
<comment type="caution">
    <text evidence="1">The sequence shown here is derived from an EMBL/GenBank/DDBJ whole genome shotgun (WGS) entry which is preliminary data.</text>
</comment>
<dbReference type="PROSITE" id="PS51257">
    <property type="entry name" value="PROKAR_LIPOPROTEIN"/>
    <property type="match status" value="1"/>
</dbReference>
<dbReference type="AlphaFoldDB" id="A0A7Y0A8G5"/>
<sequence length="451" mass="50754">MTRKIVSWLSFIAVFLFILQSCRNDDLLSSSEKNTSENALLKKESSASLWKEDETYIRKVRDAYTRYANESYIRNTYGSIFWDYAMTMDTFNESYLIVPVLKDNKVVRTLEVFRIKNKVYFHFSDKDPEANDFFQALIFTGKDNISISSAGKNVPFAKGGSTVVSVCRTITITVGYVEGANGDQYPISSTKTICKFVEVALPVSDCLGDVNPETGECGGGGTGLGYDYPDPPDTPDPCEKLKAQNENSDFKNKIDDLKSKLPLKKETGYVEKINGNFEYKDNASTNTNSNSLSLGDPTSDMKGYLHTHPNNFTYVNEDGYEVERIGFKIFSPADVIYFNQMVALAQQNGLPLENIYAVMISGTGIYQIRFTGNANQIKTVYANSKVQYNEMYINYFLKNKNRSDEMNFLKFIDEQMFVKGISLVKMNNDGTFTTKTLNSDKSGITDSNCPK</sequence>
<dbReference type="Proteomes" id="UP000552615">
    <property type="component" value="Unassembled WGS sequence"/>
</dbReference>